<evidence type="ECO:0000256" key="11">
    <source>
        <dbReference type="ARBA" id="ARBA00048366"/>
    </source>
</evidence>
<dbReference type="RefSeq" id="WP_023026193.1">
    <property type="nucleotide sequence ID" value="NZ_CP022432.1"/>
</dbReference>
<dbReference type="GO" id="GO:0005524">
    <property type="term" value="F:ATP binding"/>
    <property type="evidence" value="ECO:0007669"/>
    <property type="project" value="UniProtKB-KW"/>
</dbReference>
<keyword evidence="6" id="KW-0819">tRNA processing</keyword>
<gene>
    <name evidence="13" type="ORF">MflW12_6740</name>
</gene>
<dbReference type="PROSITE" id="PS51163">
    <property type="entry name" value="YRDC"/>
    <property type="match status" value="1"/>
</dbReference>
<feature type="domain" description="YrdC-like" evidence="12">
    <location>
        <begin position="4"/>
        <end position="168"/>
    </location>
</feature>
<evidence type="ECO:0000256" key="10">
    <source>
        <dbReference type="ARBA" id="ARBA00029774"/>
    </source>
</evidence>
<evidence type="ECO:0000256" key="3">
    <source>
        <dbReference type="ARBA" id="ARBA00012584"/>
    </source>
</evidence>
<evidence type="ECO:0000256" key="8">
    <source>
        <dbReference type="ARBA" id="ARBA00022741"/>
    </source>
</evidence>
<proteinExistence type="inferred from homology"/>
<accession>A0AAD0HSH3</accession>
<evidence type="ECO:0000259" key="12">
    <source>
        <dbReference type="PROSITE" id="PS51163"/>
    </source>
</evidence>
<sequence>MLSKDLIIKATNALIENEIIILPTDTIYGLSAIWNFENEKRINNIKNANEEKPLIVLISNIEQLTILGIEKNEFVDLLFNESTTVIFKTKSNNKTIAVRLIIRNDIKKIIEKTGPIFSTSVNLHGEQPINEKDELINFDRSINVYFDKVITNNKPSKIYNSITNIWVR</sequence>
<dbReference type="Proteomes" id="UP000237990">
    <property type="component" value="Chromosome"/>
</dbReference>
<dbReference type="GO" id="GO:0005737">
    <property type="term" value="C:cytoplasm"/>
    <property type="evidence" value="ECO:0007669"/>
    <property type="project" value="UniProtKB-SubCell"/>
</dbReference>
<dbReference type="InterPro" id="IPR006070">
    <property type="entry name" value="Sua5-like_dom"/>
</dbReference>
<evidence type="ECO:0000313" key="13">
    <source>
        <dbReference type="EMBL" id="AVN66079.1"/>
    </source>
</evidence>
<keyword evidence="4" id="KW-0963">Cytoplasm</keyword>
<organism evidence="13 14">
    <name type="scientific">Mesoplasma florum</name>
    <name type="common">Acholeplasma florum</name>
    <dbReference type="NCBI Taxonomy" id="2151"/>
    <lineage>
        <taxon>Bacteria</taxon>
        <taxon>Bacillati</taxon>
        <taxon>Mycoplasmatota</taxon>
        <taxon>Mollicutes</taxon>
        <taxon>Entomoplasmatales</taxon>
        <taxon>Entomoplasmataceae</taxon>
        <taxon>Mesoplasma</taxon>
    </lineage>
</organism>
<comment type="similarity">
    <text evidence="2">Belongs to the SUA5 family.</text>
</comment>
<dbReference type="GO" id="GO:0008033">
    <property type="term" value="P:tRNA processing"/>
    <property type="evidence" value="ECO:0007669"/>
    <property type="project" value="UniProtKB-KW"/>
</dbReference>
<dbReference type="EC" id="2.7.7.87" evidence="3"/>
<evidence type="ECO:0000256" key="9">
    <source>
        <dbReference type="ARBA" id="ARBA00022840"/>
    </source>
</evidence>
<dbReference type="GO" id="GO:0000049">
    <property type="term" value="F:tRNA binding"/>
    <property type="evidence" value="ECO:0007669"/>
    <property type="project" value="TreeGrafter"/>
</dbReference>
<protein>
    <recommendedName>
        <fullName evidence="10">L-threonylcarbamoyladenylate synthase</fullName>
        <ecNumber evidence="3">2.7.7.87</ecNumber>
    </recommendedName>
    <alternativeName>
        <fullName evidence="10">L-threonylcarbamoyladenylate synthase</fullName>
    </alternativeName>
</protein>
<comment type="catalytic activity">
    <reaction evidence="11">
        <text>L-threonine + hydrogencarbonate + ATP = L-threonylcarbamoyladenylate + diphosphate + H2O</text>
        <dbReference type="Rhea" id="RHEA:36407"/>
        <dbReference type="ChEBI" id="CHEBI:15377"/>
        <dbReference type="ChEBI" id="CHEBI:17544"/>
        <dbReference type="ChEBI" id="CHEBI:30616"/>
        <dbReference type="ChEBI" id="CHEBI:33019"/>
        <dbReference type="ChEBI" id="CHEBI:57926"/>
        <dbReference type="ChEBI" id="CHEBI:73682"/>
        <dbReference type="EC" id="2.7.7.87"/>
    </reaction>
</comment>
<keyword evidence="9" id="KW-0067">ATP-binding</keyword>
<dbReference type="Gene3D" id="3.90.870.10">
    <property type="entry name" value="DHBP synthase"/>
    <property type="match status" value="1"/>
</dbReference>
<name>A0AAD0HSH3_MESFO</name>
<evidence type="ECO:0000313" key="14">
    <source>
        <dbReference type="Proteomes" id="UP000237990"/>
    </source>
</evidence>
<evidence type="ECO:0000256" key="5">
    <source>
        <dbReference type="ARBA" id="ARBA00022679"/>
    </source>
</evidence>
<dbReference type="InterPro" id="IPR017945">
    <property type="entry name" value="DHBP_synth_RibB-like_a/b_dom"/>
</dbReference>
<dbReference type="SUPFAM" id="SSF55821">
    <property type="entry name" value="YrdC/RibB"/>
    <property type="match status" value="1"/>
</dbReference>
<evidence type="ECO:0000256" key="2">
    <source>
        <dbReference type="ARBA" id="ARBA00007663"/>
    </source>
</evidence>
<dbReference type="GO" id="GO:0003725">
    <property type="term" value="F:double-stranded RNA binding"/>
    <property type="evidence" value="ECO:0007669"/>
    <property type="project" value="InterPro"/>
</dbReference>
<dbReference type="GO" id="GO:0061710">
    <property type="term" value="F:L-threonylcarbamoyladenylate synthase"/>
    <property type="evidence" value="ECO:0007669"/>
    <property type="project" value="UniProtKB-EC"/>
</dbReference>
<dbReference type="EMBL" id="CP022432">
    <property type="protein sequence ID" value="AVN66079.1"/>
    <property type="molecule type" value="Genomic_DNA"/>
</dbReference>
<dbReference type="PANTHER" id="PTHR17490">
    <property type="entry name" value="SUA5"/>
    <property type="match status" value="1"/>
</dbReference>
<dbReference type="AlphaFoldDB" id="A0AAD0HSH3"/>
<evidence type="ECO:0000256" key="7">
    <source>
        <dbReference type="ARBA" id="ARBA00022695"/>
    </source>
</evidence>
<dbReference type="InterPro" id="IPR050156">
    <property type="entry name" value="TC-AMP_synthase_SUA5"/>
</dbReference>
<dbReference type="Pfam" id="PF01300">
    <property type="entry name" value="Sua5_yciO_yrdC"/>
    <property type="match status" value="1"/>
</dbReference>
<dbReference type="PANTHER" id="PTHR17490:SF16">
    <property type="entry name" value="THREONYLCARBAMOYL-AMP SYNTHASE"/>
    <property type="match status" value="1"/>
</dbReference>
<keyword evidence="5" id="KW-0808">Transferase</keyword>
<dbReference type="GO" id="GO:0006450">
    <property type="term" value="P:regulation of translational fidelity"/>
    <property type="evidence" value="ECO:0007669"/>
    <property type="project" value="TreeGrafter"/>
</dbReference>
<reference evidence="13 14" key="1">
    <citation type="submission" date="2017-07" db="EMBL/GenBank/DDBJ databases">
        <title>Comparative genomic analysis of Mesoplasma florum.</title>
        <authorList>
            <person name="Baby V."/>
            <person name="Lachance J.-C."/>
            <person name="Gagnon J."/>
            <person name="Lucier J.-F."/>
            <person name="Matteau D."/>
            <person name="Knight T.F."/>
            <person name="Rodrigue S."/>
        </authorList>
    </citation>
    <scope>NUCLEOTIDE SEQUENCE [LARGE SCALE GENOMIC DNA]</scope>
    <source>
        <strain evidence="13 14">W12</strain>
    </source>
</reference>
<evidence type="ECO:0000256" key="1">
    <source>
        <dbReference type="ARBA" id="ARBA00004496"/>
    </source>
</evidence>
<evidence type="ECO:0000256" key="6">
    <source>
        <dbReference type="ARBA" id="ARBA00022694"/>
    </source>
</evidence>
<keyword evidence="8" id="KW-0547">Nucleotide-binding</keyword>
<evidence type="ECO:0000256" key="4">
    <source>
        <dbReference type="ARBA" id="ARBA00022490"/>
    </source>
</evidence>
<comment type="subcellular location">
    <subcellularLocation>
        <location evidence="1">Cytoplasm</location>
    </subcellularLocation>
</comment>
<keyword evidence="7" id="KW-0548">Nucleotidyltransferase</keyword>